<dbReference type="Proteomes" id="UP001521931">
    <property type="component" value="Unassembled WGS sequence"/>
</dbReference>
<sequence length="76" mass="8664">VVKERGRTDQRRQEVRLTRAGQRIHDRAYDAFGLGYVRVLAHLERAPDEVQAVLQDLMTAVRAAASELRQDRPSPP</sequence>
<dbReference type="InterPro" id="IPR036388">
    <property type="entry name" value="WH-like_DNA-bd_sf"/>
</dbReference>
<dbReference type="Gene3D" id="1.10.10.10">
    <property type="entry name" value="Winged helix-like DNA-binding domain superfamily/Winged helix DNA-binding domain"/>
    <property type="match status" value="1"/>
</dbReference>
<dbReference type="InterPro" id="IPR036390">
    <property type="entry name" value="WH_DNA-bd_sf"/>
</dbReference>
<dbReference type="RefSeq" id="WP_239264979.1">
    <property type="nucleotide sequence ID" value="NZ_JAKRCV010000041.1"/>
</dbReference>
<comment type="caution">
    <text evidence="1">The sequence shown here is derived from an EMBL/GenBank/DDBJ whole genome shotgun (WGS) entry which is preliminary data.</text>
</comment>
<organism evidence="1 2">
    <name type="scientific">Arsenicicoccus bolidensis</name>
    <dbReference type="NCBI Taxonomy" id="229480"/>
    <lineage>
        <taxon>Bacteria</taxon>
        <taxon>Bacillati</taxon>
        <taxon>Actinomycetota</taxon>
        <taxon>Actinomycetes</taxon>
        <taxon>Micrococcales</taxon>
        <taxon>Intrasporangiaceae</taxon>
        <taxon>Arsenicicoccus</taxon>
    </lineage>
</organism>
<keyword evidence="2" id="KW-1185">Reference proteome</keyword>
<dbReference type="EMBL" id="JAKRCV010000041">
    <property type="protein sequence ID" value="MCG7322672.1"/>
    <property type="molecule type" value="Genomic_DNA"/>
</dbReference>
<feature type="non-terminal residue" evidence="1">
    <location>
        <position position="1"/>
    </location>
</feature>
<protein>
    <recommendedName>
        <fullName evidence="3">MarR family transcriptional regulator</fullName>
    </recommendedName>
</protein>
<dbReference type="SUPFAM" id="SSF46785">
    <property type="entry name" value="Winged helix' DNA-binding domain"/>
    <property type="match status" value="1"/>
</dbReference>
<gene>
    <name evidence="1" type="ORF">MHL29_12365</name>
</gene>
<name>A0ABS9Q484_9MICO</name>
<evidence type="ECO:0000313" key="2">
    <source>
        <dbReference type="Proteomes" id="UP001521931"/>
    </source>
</evidence>
<reference evidence="1 2" key="1">
    <citation type="submission" date="2022-02" db="EMBL/GenBank/DDBJ databases">
        <title>Uncovering new skin microbiome diversity through culturing and metagenomics.</title>
        <authorList>
            <person name="Conlan S."/>
            <person name="Deming C."/>
            <person name="Nisc Comparative Sequencing Program N."/>
            <person name="Segre J.A."/>
        </authorList>
    </citation>
    <scope>NUCLEOTIDE SEQUENCE [LARGE SCALE GENOMIC DNA]</scope>
    <source>
        <strain evidence="1 2">ACRQZ</strain>
    </source>
</reference>
<proteinExistence type="predicted"/>
<evidence type="ECO:0000313" key="1">
    <source>
        <dbReference type="EMBL" id="MCG7322672.1"/>
    </source>
</evidence>
<evidence type="ECO:0008006" key="3">
    <source>
        <dbReference type="Google" id="ProtNLM"/>
    </source>
</evidence>
<accession>A0ABS9Q484</accession>